<evidence type="ECO:0000259" key="10">
    <source>
        <dbReference type="PROSITE" id="PS50003"/>
    </source>
</evidence>
<dbReference type="Pfam" id="PF16746">
    <property type="entry name" value="BAR_3"/>
    <property type="match status" value="1"/>
</dbReference>
<dbReference type="InterPro" id="IPR037278">
    <property type="entry name" value="ARFGAP/RecO"/>
</dbReference>
<dbReference type="SMART" id="SM00233">
    <property type="entry name" value="PH"/>
    <property type="match status" value="1"/>
</dbReference>
<feature type="repeat" description="ANK" evidence="7">
    <location>
        <begin position="728"/>
        <end position="760"/>
    </location>
</feature>
<feature type="region of interest" description="Disordered" evidence="9">
    <location>
        <begin position="838"/>
        <end position="890"/>
    </location>
</feature>
<dbReference type="InterPro" id="IPR001164">
    <property type="entry name" value="ArfGAP_dom"/>
</dbReference>
<dbReference type="InterPro" id="IPR004148">
    <property type="entry name" value="BAR_dom"/>
</dbReference>
<dbReference type="GO" id="GO:0005737">
    <property type="term" value="C:cytoplasm"/>
    <property type="evidence" value="ECO:0007669"/>
    <property type="project" value="InterPro"/>
</dbReference>
<dbReference type="Pfam" id="PF00169">
    <property type="entry name" value="PH"/>
    <property type="match status" value="1"/>
</dbReference>
<evidence type="ECO:0000256" key="6">
    <source>
        <dbReference type="ARBA" id="ARBA00023043"/>
    </source>
</evidence>
<dbReference type="Gene3D" id="1.20.1270.60">
    <property type="entry name" value="Arfaptin homology (AH) domain/BAR domain"/>
    <property type="match status" value="1"/>
</dbReference>
<dbReference type="InterPro" id="IPR002110">
    <property type="entry name" value="Ankyrin_rpt"/>
</dbReference>
<evidence type="ECO:0000256" key="7">
    <source>
        <dbReference type="PROSITE-ProRule" id="PRU00023"/>
    </source>
</evidence>
<dbReference type="Pfam" id="PF12796">
    <property type="entry name" value="Ank_2"/>
    <property type="match status" value="1"/>
</dbReference>
<dbReference type="Pfam" id="PF00023">
    <property type="entry name" value="Ank"/>
    <property type="match status" value="1"/>
</dbReference>
<dbReference type="EMBL" id="LR783005">
    <property type="protein sequence ID" value="CAB3222752.1"/>
    <property type="molecule type" value="mRNA"/>
</dbReference>
<keyword evidence="5" id="KW-0862">Zinc</keyword>
<evidence type="ECO:0000256" key="2">
    <source>
        <dbReference type="ARBA" id="ARBA00022723"/>
    </source>
</evidence>
<keyword evidence="2" id="KW-0479">Metal-binding</keyword>
<feature type="repeat" description="ANK" evidence="7">
    <location>
        <begin position="695"/>
        <end position="727"/>
    </location>
</feature>
<dbReference type="SUPFAM" id="SSF103657">
    <property type="entry name" value="BAR/IMD domain-like"/>
    <property type="match status" value="1"/>
</dbReference>
<evidence type="ECO:0000259" key="11">
    <source>
        <dbReference type="PROSITE" id="PS50115"/>
    </source>
</evidence>
<feature type="region of interest" description="Disordered" evidence="9">
    <location>
        <begin position="386"/>
        <end position="419"/>
    </location>
</feature>
<evidence type="ECO:0000256" key="8">
    <source>
        <dbReference type="PROSITE-ProRule" id="PRU00288"/>
    </source>
</evidence>
<dbReference type="SUPFAM" id="SSF50729">
    <property type="entry name" value="PH domain-like"/>
    <property type="match status" value="1"/>
</dbReference>
<feature type="compositionally biased region" description="Low complexity" evidence="9">
    <location>
        <begin position="386"/>
        <end position="399"/>
    </location>
</feature>
<evidence type="ECO:0000256" key="9">
    <source>
        <dbReference type="SAM" id="MobiDB-lite"/>
    </source>
</evidence>
<dbReference type="InterPro" id="IPR001849">
    <property type="entry name" value="PH_domain"/>
</dbReference>
<dbReference type="FunFam" id="1.20.1270.60:FF:000025">
    <property type="entry name" value="arf-GAP with coiled-coil, ANK repeat and PH domain-containing protein 2"/>
    <property type="match status" value="1"/>
</dbReference>
<evidence type="ECO:0000256" key="4">
    <source>
        <dbReference type="ARBA" id="ARBA00022771"/>
    </source>
</evidence>
<evidence type="ECO:0000313" key="12">
    <source>
        <dbReference type="EMBL" id="CAB3222752.1"/>
    </source>
</evidence>
<gene>
    <name evidence="12" type="primary">Arfgap6</name>
</gene>
<feature type="domain" description="Arf-GAP" evidence="11">
    <location>
        <begin position="422"/>
        <end position="542"/>
    </location>
</feature>
<organism evidence="12">
    <name type="scientific">Phallusia mammillata</name>
    <dbReference type="NCBI Taxonomy" id="59560"/>
    <lineage>
        <taxon>Eukaryota</taxon>
        <taxon>Metazoa</taxon>
        <taxon>Chordata</taxon>
        <taxon>Tunicata</taxon>
        <taxon>Ascidiacea</taxon>
        <taxon>Phlebobranchia</taxon>
        <taxon>Ascidiidae</taxon>
        <taxon>Phallusia</taxon>
    </lineage>
</organism>
<name>A0A6F9D637_9ASCI</name>
<keyword evidence="1" id="KW-0343">GTPase activation</keyword>
<dbReference type="SUPFAM" id="SSF57863">
    <property type="entry name" value="ArfGap/RecO-like zinc finger"/>
    <property type="match status" value="1"/>
</dbReference>
<dbReference type="InterPro" id="IPR038508">
    <property type="entry name" value="ArfGAP_dom_sf"/>
</dbReference>
<dbReference type="GO" id="GO:0008270">
    <property type="term" value="F:zinc ion binding"/>
    <property type="evidence" value="ECO:0007669"/>
    <property type="project" value="UniProtKB-KW"/>
</dbReference>
<dbReference type="Gene3D" id="1.10.220.150">
    <property type="entry name" value="Arf GTPase activating protein"/>
    <property type="match status" value="1"/>
</dbReference>
<evidence type="ECO:0000256" key="1">
    <source>
        <dbReference type="ARBA" id="ARBA00022468"/>
    </source>
</evidence>
<dbReference type="PROSITE" id="PS50297">
    <property type="entry name" value="ANK_REP_REGION"/>
    <property type="match status" value="1"/>
</dbReference>
<accession>A0A6F9D637</accession>
<dbReference type="FunFam" id="1.10.220.150:FF:000009">
    <property type="entry name" value="stromal membrane-associated protein 1 isoform X1"/>
    <property type="match status" value="1"/>
</dbReference>
<dbReference type="InterPro" id="IPR027267">
    <property type="entry name" value="AH/BAR_dom_sf"/>
</dbReference>
<sequence length="890" mass="99615">MTISLDFEECIKDSPTFRDLIHQSEGEVVELEGHLDKVIKHCNVAIDTGKVYNNATRGFIDSIGDIASLNKDEKFVQTTLQKFAGSMTELTDFQSTLLDQANRSVKTQLSKFLKEDVKHAREIKKAFDKMSDDYSSAMSKHASVSRLKPHEIDEANTHLNSTRNCFRSISMDYVCQTNMLHKKKRFQIVDKMLSYMHALSTFFHQGYDLMKDLEPFMKETSEKLEDMCKTTESQRKSMIVQQERHQSMTGDSGMYMKCISDAMIIEGHLFKRASNAFKTWNRRWFTIKDNKLFYQKKKDDMTVIVEDIRLVTVRLNDEVERRFCFEIISPGKSFLLQAESEDARMAWIKAIQSSIGAAFKESMEEMQTPTSLAVNKTLTAVSTSLSRSSSSSSSNSNLSAESPVQKKTDNSNPTSFLEDGNHNIMARIYQVPGNKLCADCGKSEPRWASISLGITLCIDCSGVHRSLGVHVSKVRSLTMDKWEPEVIKIMMRLGNERVNEINKAHLEPEKAIRPSCSIAERQAHIRAKYVDHQFTMTLPNVLEHKPAIRGAKGQRLTRWAVSRRRRAATQLMSLDKSAPISIKEELVVGESLSQDLVAKLENGKRDSLFHQDELNSLFSYFDPQESEGIPDDVIVFGPSTSTDALKTVDDKDVMEISKLHPNLLLYKATDAANLPVMILAKSNKADLNWKNPDAEGKTALMQAAIVGSIPACEYLLLNGSKINERDWTLRTALHYACIHNHTGVACQLLKRKVDIDVQDDDGRSALDYAVEAANADIVTLIRLKKMNDQMKEDNNPGYQTDAIVSDVFRDFSSRTFPSVHSPDPNDAHKTFGILGGAQISPVKTKDPPARASTDGSTNATAPSTGGSKAPENGKIVLGETESMESLESSV</sequence>
<dbReference type="CDD" id="cd07603">
    <property type="entry name" value="BAR_ACAPs"/>
    <property type="match status" value="1"/>
</dbReference>
<dbReference type="AlphaFoldDB" id="A0A6F9D637"/>
<dbReference type="Pfam" id="PF01412">
    <property type="entry name" value="ArfGap"/>
    <property type="match status" value="1"/>
</dbReference>
<protein>
    <submittedName>
        <fullName evidence="12">ArfGAP-6 arf-GAP with coiled-coil, ANK repeat and PH domain-containing protein 3</fullName>
    </submittedName>
</protein>
<dbReference type="CDD" id="cd13250">
    <property type="entry name" value="PH_ACAP"/>
    <property type="match status" value="1"/>
</dbReference>
<dbReference type="InterPro" id="IPR011993">
    <property type="entry name" value="PH-like_dom_sf"/>
</dbReference>
<dbReference type="PROSITE" id="PS50003">
    <property type="entry name" value="PH_DOMAIN"/>
    <property type="match status" value="1"/>
</dbReference>
<dbReference type="InterPro" id="IPR045258">
    <property type="entry name" value="ACAP1/2/3-like"/>
</dbReference>
<dbReference type="InterPro" id="IPR036770">
    <property type="entry name" value="Ankyrin_rpt-contain_sf"/>
</dbReference>
<proteinExistence type="evidence at transcript level"/>
<dbReference type="PRINTS" id="PR00405">
    <property type="entry name" value="REVINTRACTNG"/>
</dbReference>
<keyword evidence="4 8" id="KW-0863">Zinc-finger</keyword>
<dbReference type="PROSITE" id="PS50115">
    <property type="entry name" value="ARFGAP"/>
    <property type="match status" value="1"/>
</dbReference>
<dbReference type="PANTHER" id="PTHR23180:SF399">
    <property type="entry name" value="BLOWN FUSE, ISOFORM A-RELATED"/>
    <property type="match status" value="1"/>
</dbReference>
<dbReference type="Gene3D" id="1.25.40.20">
    <property type="entry name" value="Ankyrin repeat-containing domain"/>
    <property type="match status" value="1"/>
</dbReference>
<dbReference type="PANTHER" id="PTHR23180">
    <property type="entry name" value="CENTAURIN/ARF"/>
    <property type="match status" value="1"/>
</dbReference>
<keyword evidence="6 7" id="KW-0040">ANK repeat</keyword>
<dbReference type="GO" id="GO:0005096">
    <property type="term" value="F:GTPase activator activity"/>
    <property type="evidence" value="ECO:0007669"/>
    <property type="project" value="UniProtKB-KW"/>
</dbReference>
<evidence type="ECO:0000256" key="5">
    <source>
        <dbReference type="ARBA" id="ARBA00022833"/>
    </source>
</evidence>
<keyword evidence="3" id="KW-0677">Repeat</keyword>
<dbReference type="FunFam" id="2.30.29.30:FF:000026">
    <property type="entry name" value="Arf-GAP with coiled-coil, ANK repeat and PH domain-containing protein 2"/>
    <property type="match status" value="1"/>
</dbReference>
<evidence type="ECO:0000256" key="3">
    <source>
        <dbReference type="ARBA" id="ARBA00022737"/>
    </source>
</evidence>
<dbReference type="PROSITE" id="PS50088">
    <property type="entry name" value="ANK_REPEAT"/>
    <property type="match status" value="2"/>
</dbReference>
<reference evidence="12" key="1">
    <citation type="submission" date="2020-04" db="EMBL/GenBank/DDBJ databases">
        <authorList>
            <person name="Neveu A P."/>
        </authorList>
    </citation>
    <scope>NUCLEOTIDE SEQUENCE</scope>
    <source>
        <tissue evidence="12">Whole embryo</tissue>
    </source>
</reference>
<feature type="compositionally biased region" description="Polar residues" evidence="9">
    <location>
        <begin position="853"/>
        <end position="866"/>
    </location>
</feature>
<dbReference type="SMART" id="SM00105">
    <property type="entry name" value="ArfGap"/>
    <property type="match status" value="1"/>
</dbReference>
<dbReference type="Gene3D" id="2.30.29.30">
    <property type="entry name" value="Pleckstrin-homology domain (PH domain)/Phosphotyrosine-binding domain (PTB)"/>
    <property type="match status" value="1"/>
</dbReference>
<feature type="domain" description="PH" evidence="10">
    <location>
        <begin position="262"/>
        <end position="356"/>
    </location>
</feature>
<dbReference type="SMART" id="SM00248">
    <property type="entry name" value="ANK"/>
    <property type="match status" value="3"/>
</dbReference>
<dbReference type="SUPFAM" id="SSF48403">
    <property type="entry name" value="Ankyrin repeat"/>
    <property type="match status" value="1"/>
</dbReference>